<keyword evidence="1" id="KW-0732">Signal</keyword>
<feature type="chain" id="PRO_5003181287" evidence="1">
    <location>
        <begin position="21"/>
        <end position="150"/>
    </location>
</feature>
<feature type="signal peptide" evidence="1">
    <location>
        <begin position="1"/>
        <end position="20"/>
    </location>
</feature>
<dbReference type="OrthoDB" id="3675782at2759"/>
<dbReference type="HOGENOM" id="CLU_1741497_0_0_1"/>
<evidence type="ECO:0000256" key="1">
    <source>
        <dbReference type="SAM" id="SignalP"/>
    </source>
</evidence>
<sequence>MKLTIFFVAAACLLTASATAITAPTTSLSVAREDTVNIPATEEGAAISVNKDEHEPNHNIHMAIGGFPGGSVCSVYTCNYGVDSCVDMCGNGPQCKPYCECKLHSNPKSLCRVQGCIKAPKNCDEYDIKKRDIDDKAVIASLGKYLHEGG</sequence>
<accession>E3RCC0</accession>
<name>E3RCC0_PYRTT</name>
<evidence type="ECO:0000313" key="2">
    <source>
        <dbReference type="EMBL" id="EFQ96625.1"/>
    </source>
</evidence>
<dbReference type="EMBL" id="GL531790">
    <property type="protein sequence ID" value="EFQ96625.1"/>
    <property type="molecule type" value="Genomic_DNA"/>
</dbReference>
<organism evidence="3">
    <name type="scientific">Pyrenophora teres f. teres (strain 0-1)</name>
    <name type="common">Barley net blotch fungus</name>
    <name type="synonym">Drechslera teres f. teres</name>
    <dbReference type="NCBI Taxonomy" id="861557"/>
    <lineage>
        <taxon>Eukaryota</taxon>
        <taxon>Fungi</taxon>
        <taxon>Dikarya</taxon>
        <taxon>Ascomycota</taxon>
        <taxon>Pezizomycotina</taxon>
        <taxon>Dothideomycetes</taxon>
        <taxon>Pleosporomycetidae</taxon>
        <taxon>Pleosporales</taxon>
        <taxon>Pleosporineae</taxon>
        <taxon>Pleosporaceae</taxon>
        <taxon>Pyrenophora</taxon>
    </lineage>
</organism>
<dbReference type="Proteomes" id="UP000001067">
    <property type="component" value="Unassembled WGS sequence"/>
</dbReference>
<dbReference type="AlphaFoldDB" id="E3RCC0"/>
<keyword evidence="3" id="KW-1185">Reference proteome</keyword>
<proteinExistence type="predicted"/>
<protein>
    <submittedName>
        <fullName evidence="2">Uncharacterized protein</fullName>
    </submittedName>
</protein>
<evidence type="ECO:0000313" key="3">
    <source>
        <dbReference type="Proteomes" id="UP000001067"/>
    </source>
</evidence>
<reference evidence="2 3" key="1">
    <citation type="journal article" date="2010" name="Genome Biol.">
        <title>A first genome assembly of the barley fungal pathogen Pyrenophora teres f. teres.</title>
        <authorList>
            <person name="Ellwood S.R."/>
            <person name="Liu Z."/>
            <person name="Syme R.A."/>
            <person name="Lai Z."/>
            <person name="Hane J.K."/>
            <person name="Keiper F."/>
            <person name="Moffat C.S."/>
            <person name="Oliver R.P."/>
            <person name="Friesen T.L."/>
        </authorList>
    </citation>
    <scope>NUCLEOTIDE SEQUENCE [LARGE SCALE GENOMIC DNA]</scope>
    <source>
        <strain evidence="2 3">0-1</strain>
    </source>
</reference>
<dbReference type="KEGG" id="pte:PTT_00180"/>
<gene>
    <name evidence="2" type="ORF">PTT_00180</name>
</gene>